<evidence type="ECO:0000313" key="14">
    <source>
        <dbReference type="Proteomes" id="UP000191135"/>
    </source>
</evidence>
<feature type="compositionally biased region" description="Basic and acidic residues" evidence="9">
    <location>
        <begin position="12"/>
        <end position="38"/>
    </location>
</feature>
<proteinExistence type="inferred from homology"/>
<dbReference type="InterPro" id="IPR050681">
    <property type="entry name" value="CDF/SLC30A"/>
</dbReference>
<reference evidence="13 14" key="1">
    <citation type="submission" date="2017-03" db="EMBL/GenBank/DDBJ databases">
        <title>Foreign affairs: Plasmid Transfer between Roseobacters and Rhizobia.</title>
        <authorList>
            <person name="Bartling P."/>
            <person name="Bunk B."/>
            <person name="Overmann J."/>
            <person name="Brinkmann H."/>
            <person name="Petersen J."/>
        </authorList>
    </citation>
    <scope>NUCLEOTIDE SEQUENCE [LARGE SCALE GENOMIC DNA]</scope>
    <source>
        <strain evidence="13 14">MACL11</strain>
    </source>
</reference>
<evidence type="ECO:0000256" key="6">
    <source>
        <dbReference type="ARBA" id="ARBA00022989"/>
    </source>
</evidence>
<keyword evidence="3" id="KW-0813">Transport</keyword>
<keyword evidence="14" id="KW-1185">Reference proteome</keyword>
<dbReference type="InterPro" id="IPR036837">
    <property type="entry name" value="Cation_efflux_CTD_sf"/>
</dbReference>
<evidence type="ECO:0000256" key="9">
    <source>
        <dbReference type="SAM" id="MobiDB-lite"/>
    </source>
</evidence>
<dbReference type="Proteomes" id="UP000191135">
    <property type="component" value="Chromosome"/>
</dbReference>
<dbReference type="InterPro" id="IPR058533">
    <property type="entry name" value="Cation_efflux_TM"/>
</dbReference>
<feature type="transmembrane region" description="Helical" evidence="10">
    <location>
        <begin position="186"/>
        <end position="209"/>
    </location>
</feature>
<dbReference type="GO" id="GO:0005385">
    <property type="term" value="F:zinc ion transmembrane transporter activity"/>
    <property type="evidence" value="ECO:0007669"/>
    <property type="project" value="TreeGrafter"/>
</dbReference>
<dbReference type="STRING" id="1122214.Mame_01187"/>
<keyword evidence="5" id="KW-0864">Zinc transport</keyword>
<evidence type="ECO:0000259" key="11">
    <source>
        <dbReference type="Pfam" id="PF01545"/>
    </source>
</evidence>
<keyword evidence="7" id="KW-0406">Ion transport</keyword>
<evidence type="ECO:0000313" key="13">
    <source>
        <dbReference type="EMBL" id="AQZ50556.1"/>
    </source>
</evidence>
<keyword evidence="6 10" id="KW-1133">Transmembrane helix</keyword>
<gene>
    <name evidence="13" type="primary">zitB</name>
    <name evidence="13" type="ORF">Mame_01187</name>
</gene>
<feature type="transmembrane region" description="Helical" evidence="10">
    <location>
        <begin position="78"/>
        <end position="99"/>
    </location>
</feature>
<evidence type="ECO:0000256" key="5">
    <source>
        <dbReference type="ARBA" id="ARBA00022906"/>
    </source>
</evidence>
<dbReference type="NCBIfam" id="TIGR01297">
    <property type="entry name" value="CDF"/>
    <property type="match status" value="1"/>
</dbReference>
<dbReference type="EMBL" id="CP020330">
    <property type="protein sequence ID" value="AQZ50556.1"/>
    <property type="molecule type" value="Genomic_DNA"/>
</dbReference>
<feature type="transmembrane region" description="Helical" evidence="10">
    <location>
        <begin position="119"/>
        <end position="138"/>
    </location>
</feature>
<sequence length="335" mass="36002">MSESGGGPGKGQGHEHRHDGGHDHGGHDHAYSHGDGHHSHAPTVSRNNERVVLIGLCLTAGFMVAEFVGGWLSGSLALIADAGHMLTDTAALGLAWASFRFGRRGGDEKRTFGYMRSEVLAGFVNALALFLLTIWIAYEAVERLITPEPVLAGPMLVVAILGLFVNIGVFLLLMRGDRDHVTIKGALLHVVGDLLGSVGAITAAVIIYYTNWTPADPILSVLMSLLILRAAWALLRSAAQILMEGTPSNIEIEELRRYVLNEVTDVSDVAHVHVWSITSGRPAATLEVSLAQDGDAETVADRVKAVLARRYDIRHATIEIRWGEQPGDCPLQAPA</sequence>
<dbReference type="OrthoDB" id="9809646at2"/>
<dbReference type="PANTHER" id="PTHR11562">
    <property type="entry name" value="CATION EFFLUX PROTEIN/ ZINC TRANSPORTER"/>
    <property type="match status" value="1"/>
</dbReference>
<evidence type="ECO:0000256" key="10">
    <source>
        <dbReference type="SAM" id="Phobius"/>
    </source>
</evidence>
<dbReference type="AlphaFoldDB" id="A0A1U9YYP0"/>
<feature type="domain" description="Cation efflux protein cytoplasmic" evidence="12">
    <location>
        <begin position="247"/>
        <end position="320"/>
    </location>
</feature>
<dbReference type="Gene3D" id="1.20.1510.10">
    <property type="entry name" value="Cation efflux protein transmembrane domain"/>
    <property type="match status" value="1"/>
</dbReference>
<evidence type="ECO:0000256" key="7">
    <source>
        <dbReference type="ARBA" id="ARBA00023065"/>
    </source>
</evidence>
<dbReference type="PANTHER" id="PTHR11562:SF17">
    <property type="entry name" value="RE54080P-RELATED"/>
    <property type="match status" value="1"/>
</dbReference>
<keyword evidence="8 10" id="KW-0472">Membrane</keyword>
<evidence type="ECO:0000256" key="3">
    <source>
        <dbReference type="ARBA" id="ARBA00022448"/>
    </source>
</evidence>
<dbReference type="GO" id="GO:0005886">
    <property type="term" value="C:plasma membrane"/>
    <property type="evidence" value="ECO:0007669"/>
    <property type="project" value="TreeGrafter"/>
</dbReference>
<evidence type="ECO:0000256" key="2">
    <source>
        <dbReference type="ARBA" id="ARBA00008873"/>
    </source>
</evidence>
<dbReference type="InterPro" id="IPR027470">
    <property type="entry name" value="Cation_efflux_CTD"/>
</dbReference>
<protein>
    <submittedName>
        <fullName evidence="13">Zinc transporter ZitB</fullName>
    </submittedName>
</protein>
<keyword evidence="5" id="KW-0862">Zinc</keyword>
<accession>A0A1U9YYP0</accession>
<feature type="region of interest" description="Disordered" evidence="9">
    <location>
        <begin position="1"/>
        <end position="43"/>
    </location>
</feature>
<evidence type="ECO:0000259" key="12">
    <source>
        <dbReference type="Pfam" id="PF16916"/>
    </source>
</evidence>
<dbReference type="KEGG" id="mmed:Mame_01187"/>
<evidence type="ECO:0000256" key="4">
    <source>
        <dbReference type="ARBA" id="ARBA00022692"/>
    </source>
</evidence>
<evidence type="ECO:0000256" key="8">
    <source>
        <dbReference type="ARBA" id="ARBA00023136"/>
    </source>
</evidence>
<dbReference type="SUPFAM" id="SSF160240">
    <property type="entry name" value="Cation efflux protein cytoplasmic domain-like"/>
    <property type="match status" value="1"/>
</dbReference>
<organism evidence="13 14">
    <name type="scientific">Martelella mediterranea DSM 17316</name>
    <dbReference type="NCBI Taxonomy" id="1122214"/>
    <lineage>
        <taxon>Bacteria</taxon>
        <taxon>Pseudomonadati</taxon>
        <taxon>Pseudomonadota</taxon>
        <taxon>Alphaproteobacteria</taxon>
        <taxon>Hyphomicrobiales</taxon>
        <taxon>Aurantimonadaceae</taxon>
        <taxon>Martelella</taxon>
    </lineage>
</organism>
<dbReference type="InterPro" id="IPR002524">
    <property type="entry name" value="Cation_efflux"/>
</dbReference>
<feature type="transmembrane region" description="Helical" evidence="10">
    <location>
        <begin position="150"/>
        <end position="174"/>
    </location>
</feature>
<name>A0A1U9YYP0_9HYPH</name>
<dbReference type="InterPro" id="IPR027469">
    <property type="entry name" value="Cation_efflux_TMD_sf"/>
</dbReference>
<dbReference type="SUPFAM" id="SSF161111">
    <property type="entry name" value="Cation efflux protein transmembrane domain-like"/>
    <property type="match status" value="1"/>
</dbReference>
<comment type="similarity">
    <text evidence="2">Belongs to the cation diffusion facilitator (CDF) transporter (TC 2.A.4) family. SLC30A subfamily.</text>
</comment>
<keyword evidence="4 10" id="KW-0812">Transmembrane</keyword>
<evidence type="ECO:0000256" key="1">
    <source>
        <dbReference type="ARBA" id="ARBA00004141"/>
    </source>
</evidence>
<dbReference type="RefSeq" id="WP_018065118.1">
    <property type="nucleotide sequence ID" value="NZ_AQWH01000011.1"/>
</dbReference>
<comment type="subcellular location">
    <subcellularLocation>
        <location evidence="1">Membrane</location>
        <topology evidence="1">Multi-pass membrane protein</topology>
    </subcellularLocation>
</comment>
<feature type="domain" description="Cation efflux protein transmembrane" evidence="11">
    <location>
        <begin position="52"/>
        <end position="243"/>
    </location>
</feature>
<feature type="transmembrane region" description="Helical" evidence="10">
    <location>
        <begin position="51"/>
        <end position="72"/>
    </location>
</feature>
<feature type="compositionally biased region" description="Gly residues" evidence="9">
    <location>
        <begin position="1"/>
        <end position="11"/>
    </location>
</feature>
<dbReference type="eggNOG" id="COG1230">
    <property type="taxonomic scope" value="Bacteria"/>
</dbReference>
<dbReference type="Pfam" id="PF16916">
    <property type="entry name" value="ZT_dimer"/>
    <property type="match status" value="1"/>
</dbReference>
<feature type="transmembrane region" description="Helical" evidence="10">
    <location>
        <begin position="215"/>
        <end position="235"/>
    </location>
</feature>
<dbReference type="Pfam" id="PF01545">
    <property type="entry name" value="Cation_efflux"/>
    <property type="match status" value="1"/>
</dbReference>